<organism evidence="2 3">
    <name type="scientific">Engystomops pustulosus</name>
    <name type="common">Tungara frog</name>
    <name type="synonym">Physalaemus pustulosus</name>
    <dbReference type="NCBI Taxonomy" id="76066"/>
    <lineage>
        <taxon>Eukaryota</taxon>
        <taxon>Metazoa</taxon>
        <taxon>Chordata</taxon>
        <taxon>Craniata</taxon>
        <taxon>Vertebrata</taxon>
        <taxon>Euteleostomi</taxon>
        <taxon>Amphibia</taxon>
        <taxon>Batrachia</taxon>
        <taxon>Anura</taxon>
        <taxon>Neobatrachia</taxon>
        <taxon>Hyloidea</taxon>
        <taxon>Leptodactylidae</taxon>
        <taxon>Leiuperinae</taxon>
        <taxon>Engystomops</taxon>
    </lineage>
</organism>
<name>A0AAV7BC47_ENGPU</name>
<evidence type="ECO:0000313" key="2">
    <source>
        <dbReference type="EMBL" id="KAG8570022.1"/>
    </source>
</evidence>
<evidence type="ECO:0000256" key="1">
    <source>
        <dbReference type="SAM" id="MobiDB-lite"/>
    </source>
</evidence>
<reference evidence="2" key="1">
    <citation type="thesis" date="2020" institute="ProQuest LLC" country="789 East Eisenhower Parkway, Ann Arbor, MI, USA">
        <title>Comparative Genomics and Chromosome Evolution.</title>
        <authorList>
            <person name="Mudd A.B."/>
        </authorList>
    </citation>
    <scope>NUCLEOTIDE SEQUENCE</scope>
    <source>
        <strain evidence="2">237g6f4</strain>
        <tissue evidence="2">Blood</tissue>
    </source>
</reference>
<protein>
    <submittedName>
        <fullName evidence="2">Uncharacterized protein</fullName>
    </submittedName>
</protein>
<dbReference type="Proteomes" id="UP000824782">
    <property type="component" value="Unassembled WGS sequence"/>
</dbReference>
<proteinExistence type="predicted"/>
<feature type="compositionally biased region" description="Basic and acidic residues" evidence="1">
    <location>
        <begin position="70"/>
        <end position="79"/>
    </location>
</feature>
<comment type="caution">
    <text evidence="2">The sequence shown here is derived from an EMBL/GenBank/DDBJ whole genome shotgun (WGS) entry which is preliminary data.</text>
</comment>
<sequence>MWCQNYLVGKHLQSSSRGSDPRRVTGNIHHSPVPHICHRAAQLPLANSTHFWPDHGSRTMHRPPHVSVDTTKKPKERPRGLQPQKNW</sequence>
<evidence type="ECO:0000313" key="3">
    <source>
        <dbReference type="Proteomes" id="UP000824782"/>
    </source>
</evidence>
<dbReference type="AlphaFoldDB" id="A0AAV7BC47"/>
<keyword evidence="3" id="KW-1185">Reference proteome</keyword>
<gene>
    <name evidence="2" type="ORF">GDO81_014650</name>
</gene>
<accession>A0AAV7BC47</accession>
<feature type="region of interest" description="Disordered" evidence="1">
    <location>
        <begin position="48"/>
        <end position="87"/>
    </location>
</feature>
<dbReference type="EMBL" id="WNYA01000006">
    <property type="protein sequence ID" value="KAG8570022.1"/>
    <property type="molecule type" value="Genomic_DNA"/>
</dbReference>